<feature type="transmembrane region" description="Helical" evidence="1">
    <location>
        <begin position="89"/>
        <end position="110"/>
    </location>
</feature>
<organism evidence="2 3">
    <name type="scientific">Limnochorda pilosa</name>
    <dbReference type="NCBI Taxonomy" id="1555112"/>
    <lineage>
        <taxon>Bacteria</taxon>
        <taxon>Bacillati</taxon>
        <taxon>Bacillota</taxon>
        <taxon>Limnochordia</taxon>
        <taxon>Limnochordales</taxon>
        <taxon>Limnochordaceae</taxon>
        <taxon>Limnochorda</taxon>
    </lineage>
</organism>
<reference evidence="3" key="1">
    <citation type="submission" date="2015-07" db="EMBL/GenBank/DDBJ databases">
        <title>Complete genome sequence and phylogenetic analysis of Limnochorda pilosa.</title>
        <authorList>
            <person name="Watanabe M."/>
            <person name="Kojima H."/>
            <person name="Fukui M."/>
        </authorList>
    </citation>
    <scope>NUCLEOTIDE SEQUENCE [LARGE SCALE GENOMIC DNA]</scope>
    <source>
        <strain evidence="3">HC45</strain>
    </source>
</reference>
<evidence type="ECO:0000256" key="1">
    <source>
        <dbReference type="SAM" id="Phobius"/>
    </source>
</evidence>
<evidence type="ECO:0000313" key="3">
    <source>
        <dbReference type="Proteomes" id="UP000065807"/>
    </source>
</evidence>
<dbReference type="AlphaFoldDB" id="A0A0K2SN98"/>
<accession>A0A0K2SN98</accession>
<dbReference type="STRING" id="1555112.LIP_2647"/>
<dbReference type="Pfam" id="PF06898">
    <property type="entry name" value="YqfD"/>
    <property type="match status" value="1"/>
</dbReference>
<reference evidence="3" key="2">
    <citation type="journal article" date="2016" name="Int. J. Syst. Evol. Microbiol.">
        <title>Complete genome sequence and cell structure of Limnochorda pilosa, a Gram-negative spore-former within the phylum Firmicutes.</title>
        <authorList>
            <person name="Watanabe M."/>
            <person name="Kojima H."/>
            <person name="Fukui M."/>
        </authorList>
    </citation>
    <scope>NUCLEOTIDE SEQUENCE [LARGE SCALE GENOMIC DNA]</scope>
    <source>
        <strain evidence="3">HC45</strain>
    </source>
</reference>
<gene>
    <name evidence="2" type="ORF">LIP_2647</name>
</gene>
<name>A0A0K2SN98_LIMPI</name>
<dbReference type="EMBL" id="AP014924">
    <property type="protein sequence ID" value="BAS28477.1"/>
    <property type="molecule type" value="Genomic_DNA"/>
</dbReference>
<evidence type="ECO:0008006" key="4">
    <source>
        <dbReference type="Google" id="ProtNLM"/>
    </source>
</evidence>
<dbReference type="OrthoDB" id="1640349at2"/>
<dbReference type="RefSeq" id="WP_068138878.1">
    <property type="nucleotide sequence ID" value="NZ_AP014924.1"/>
</dbReference>
<dbReference type="KEGG" id="lpil:LIP_2647"/>
<proteinExistence type="predicted"/>
<sequence length="395" mass="44090">MRDRWRRFLTGYVILRLRGGRLEAFLNETSRSVPLFRVKRHGPRLAVGQVARHDFRRLRPIARRRGVQVTLLERVGLPFLLARARRHPFFWMGMGVSALLFLWFSSYVWVVEVVGTHRLSADEIRAGAAALGLHPGALRRDVDPRRLEDGLLLDNPLLTWTDVRLEGIRAEIRVAERSAPPLGSDTPGDLVALRDGVVVQAVAFQGSLQVKAGDTVARGQVLVSGRLDPGSLDHQQRVLAGDSPVVHAEGVVRARVGYDAEAEVPLAETVEEVTGRPRRSYGLEVAGRAVLVGPRPDPARVVPWRIPIHLGPLALPLALRMDERWPVVRHQVERTPQEALAEAEARARRAVMERIGDGATLLEETVERYRPGPGRVGVRIRVETLEEIGHFVPYR</sequence>
<keyword evidence="1" id="KW-0812">Transmembrane</keyword>
<keyword evidence="3" id="KW-1185">Reference proteome</keyword>
<keyword evidence="1" id="KW-0472">Membrane</keyword>
<protein>
    <recommendedName>
        <fullName evidence="4">Sporulation protein YqfD</fullName>
    </recommendedName>
</protein>
<dbReference type="Proteomes" id="UP000065807">
    <property type="component" value="Chromosome"/>
</dbReference>
<dbReference type="InterPro" id="IPR010690">
    <property type="entry name" value="YqfD"/>
</dbReference>
<keyword evidence="1" id="KW-1133">Transmembrane helix</keyword>
<evidence type="ECO:0000313" key="2">
    <source>
        <dbReference type="EMBL" id="BAS28477.1"/>
    </source>
</evidence>